<sequence>MRAPSPFDPKNSPEEASLPVCRVAVIHNPVAGWRRRRYLRRVIDALRERGCEVRLRRTTAPGDAHAFAAEAEGCDVLAVAGGDGTVNEALNGLAGRHVPLSVIPLGTANVLAHELGLPRRPVALARAIVEGRCVPVCIWER</sequence>
<dbReference type="PROSITE" id="PS50146">
    <property type="entry name" value="DAGK"/>
    <property type="match status" value="1"/>
</dbReference>
<dbReference type="InterPro" id="IPR017438">
    <property type="entry name" value="ATP-NAD_kinase_N"/>
</dbReference>
<dbReference type="AlphaFoldDB" id="A0A369TCV8"/>
<name>A0A369TCV8_9PROT</name>
<dbReference type="SMART" id="SM00046">
    <property type="entry name" value="DAGKc"/>
    <property type="match status" value="1"/>
</dbReference>
<proteinExistence type="predicted"/>
<comment type="caution">
    <text evidence="2">The sequence shown here is derived from an EMBL/GenBank/DDBJ whole genome shotgun (WGS) entry which is preliminary data.</text>
</comment>
<gene>
    <name evidence="2" type="ORF">DRB17_08305</name>
</gene>
<dbReference type="EMBL" id="QPMH01000006">
    <property type="protein sequence ID" value="RDD62225.1"/>
    <property type="molecule type" value="Genomic_DNA"/>
</dbReference>
<reference evidence="2 3" key="1">
    <citation type="submission" date="2018-07" db="EMBL/GenBank/DDBJ databases">
        <title>Venubactetium sediminum gen. nov., sp. nov., isolated from a marine solar saltern.</title>
        <authorList>
            <person name="Wang S."/>
        </authorList>
    </citation>
    <scope>NUCLEOTIDE SEQUENCE [LARGE SCALE GENOMIC DNA]</scope>
    <source>
        <strain evidence="2 3">WD2A32</strain>
    </source>
</reference>
<dbReference type="PANTHER" id="PTHR12358:SF106">
    <property type="entry name" value="LIPID KINASE YEGS"/>
    <property type="match status" value="1"/>
</dbReference>
<keyword evidence="3" id="KW-1185">Reference proteome</keyword>
<protein>
    <recommendedName>
        <fullName evidence="1">DAGKc domain-containing protein</fullName>
    </recommendedName>
</protein>
<accession>A0A369TCV8</accession>
<organism evidence="2 3">
    <name type="scientific">Ferruginivarius sediminum</name>
    <dbReference type="NCBI Taxonomy" id="2661937"/>
    <lineage>
        <taxon>Bacteria</taxon>
        <taxon>Pseudomonadati</taxon>
        <taxon>Pseudomonadota</taxon>
        <taxon>Alphaproteobacteria</taxon>
        <taxon>Rhodospirillales</taxon>
        <taxon>Rhodospirillaceae</taxon>
        <taxon>Ferruginivarius</taxon>
    </lineage>
</organism>
<dbReference type="SUPFAM" id="SSF111331">
    <property type="entry name" value="NAD kinase/diacylglycerol kinase-like"/>
    <property type="match status" value="1"/>
</dbReference>
<feature type="domain" description="DAGKc" evidence="1">
    <location>
        <begin position="18"/>
        <end position="141"/>
    </location>
</feature>
<evidence type="ECO:0000313" key="3">
    <source>
        <dbReference type="Proteomes" id="UP000253941"/>
    </source>
</evidence>
<dbReference type="Pfam" id="PF00781">
    <property type="entry name" value="DAGK_cat"/>
    <property type="match status" value="1"/>
</dbReference>
<dbReference type="InterPro" id="IPR016064">
    <property type="entry name" value="NAD/diacylglycerol_kinase_sf"/>
</dbReference>
<dbReference type="GO" id="GO:0016301">
    <property type="term" value="F:kinase activity"/>
    <property type="evidence" value="ECO:0007669"/>
    <property type="project" value="InterPro"/>
</dbReference>
<dbReference type="PANTHER" id="PTHR12358">
    <property type="entry name" value="SPHINGOSINE KINASE"/>
    <property type="match status" value="1"/>
</dbReference>
<dbReference type="Proteomes" id="UP000253941">
    <property type="component" value="Unassembled WGS sequence"/>
</dbReference>
<dbReference type="RefSeq" id="WP_114581739.1">
    <property type="nucleotide sequence ID" value="NZ_QPMH01000006.1"/>
</dbReference>
<evidence type="ECO:0000259" key="1">
    <source>
        <dbReference type="PROSITE" id="PS50146"/>
    </source>
</evidence>
<evidence type="ECO:0000313" key="2">
    <source>
        <dbReference type="EMBL" id="RDD62225.1"/>
    </source>
</evidence>
<dbReference type="Gene3D" id="3.40.50.10330">
    <property type="entry name" value="Probable inorganic polyphosphate/atp-NAD kinase, domain 1"/>
    <property type="match status" value="1"/>
</dbReference>
<dbReference type="InterPro" id="IPR050187">
    <property type="entry name" value="Lipid_Phosphate_FormReg"/>
</dbReference>
<dbReference type="InterPro" id="IPR001206">
    <property type="entry name" value="Diacylglycerol_kinase_cat_dom"/>
</dbReference>
<dbReference type="GO" id="GO:0005886">
    <property type="term" value="C:plasma membrane"/>
    <property type="evidence" value="ECO:0007669"/>
    <property type="project" value="TreeGrafter"/>
</dbReference>